<dbReference type="EMBL" id="AAHDHY010000035">
    <property type="protein sequence ID" value="EBU8272211.1"/>
    <property type="molecule type" value="Genomic_DNA"/>
</dbReference>
<reference evidence="1" key="1">
    <citation type="submission" date="2018-05" db="EMBL/GenBank/DDBJ databases">
        <authorList>
            <person name="Ashton P.M."/>
            <person name="Dallman T."/>
            <person name="Nair S."/>
            <person name="De Pinna E."/>
            <person name="Peters T."/>
            <person name="Grant K."/>
        </authorList>
    </citation>
    <scope>NUCLEOTIDE SEQUENCE</scope>
    <source>
        <strain evidence="1">412137</strain>
    </source>
</reference>
<dbReference type="AlphaFoldDB" id="A0A5V6RMH2"/>
<accession>A0A5V6RMH2</accession>
<gene>
    <name evidence="1" type="ORF">DLL80_23880</name>
</gene>
<sequence length="81" mass="9627">MENQREEIITDAELKDICLRSGPDFIKVIRRFQHDTKNTGYLESITKDQMWESRHKHRHLENLITDIQNINAAFAPDFNTK</sequence>
<name>A0A5V6RMH2_SALNE</name>
<proteinExistence type="predicted"/>
<evidence type="ECO:0000313" key="1">
    <source>
        <dbReference type="EMBL" id="EBU8272211.1"/>
    </source>
</evidence>
<comment type="caution">
    <text evidence="1">The sequence shown here is derived from an EMBL/GenBank/DDBJ whole genome shotgun (WGS) entry which is preliminary data.</text>
</comment>
<organism evidence="1">
    <name type="scientific">Salmonella newport</name>
    <dbReference type="NCBI Taxonomy" id="108619"/>
    <lineage>
        <taxon>Bacteria</taxon>
        <taxon>Pseudomonadati</taxon>
        <taxon>Pseudomonadota</taxon>
        <taxon>Gammaproteobacteria</taxon>
        <taxon>Enterobacterales</taxon>
        <taxon>Enterobacteriaceae</taxon>
        <taxon>Salmonella</taxon>
    </lineage>
</organism>
<protein>
    <submittedName>
        <fullName evidence="1">Uncharacterized protein</fullName>
    </submittedName>
</protein>